<evidence type="ECO:0000256" key="1">
    <source>
        <dbReference type="SAM" id="MobiDB-lite"/>
    </source>
</evidence>
<sequence length="95" mass="10378">MPDGCHAISAESKEEKKKKKKQKLGRGQTFGGGVCRAQAACWPSLDHPKPCLPNSKGKEEQHVMVRNSVLLATVRARMHTVCARRGRPTLIGNSS</sequence>
<evidence type="ECO:0000313" key="2">
    <source>
        <dbReference type="EMBL" id="KOX71380.1"/>
    </source>
</evidence>
<proteinExistence type="predicted"/>
<reference evidence="2 3" key="1">
    <citation type="submission" date="2015-07" db="EMBL/GenBank/DDBJ databases">
        <title>The genome of Melipona quadrifasciata.</title>
        <authorList>
            <person name="Pan H."/>
            <person name="Kapheim K."/>
        </authorList>
    </citation>
    <scope>NUCLEOTIDE SEQUENCE [LARGE SCALE GENOMIC DNA]</scope>
    <source>
        <strain evidence="2">0111107301</strain>
        <tissue evidence="2">Whole body</tissue>
    </source>
</reference>
<evidence type="ECO:0000313" key="3">
    <source>
        <dbReference type="Proteomes" id="UP000053105"/>
    </source>
</evidence>
<gene>
    <name evidence="2" type="ORF">WN51_01653</name>
</gene>
<accession>A0A0M8ZUF8</accession>
<organism evidence="2 3">
    <name type="scientific">Melipona quadrifasciata</name>
    <dbReference type="NCBI Taxonomy" id="166423"/>
    <lineage>
        <taxon>Eukaryota</taxon>
        <taxon>Metazoa</taxon>
        <taxon>Ecdysozoa</taxon>
        <taxon>Arthropoda</taxon>
        <taxon>Hexapoda</taxon>
        <taxon>Insecta</taxon>
        <taxon>Pterygota</taxon>
        <taxon>Neoptera</taxon>
        <taxon>Endopterygota</taxon>
        <taxon>Hymenoptera</taxon>
        <taxon>Apocrita</taxon>
        <taxon>Aculeata</taxon>
        <taxon>Apoidea</taxon>
        <taxon>Anthophila</taxon>
        <taxon>Apidae</taxon>
        <taxon>Melipona</taxon>
    </lineage>
</organism>
<feature type="region of interest" description="Disordered" evidence="1">
    <location>
        <begin position="1"/>
        <end position="30"/>
    </location>
</feature>
<protein>
    <submittedName>
        <fullName evidence="2">Uncharacterized protein</fullName>
    </submittedName>
</protein>
<dbReference type="AlphaFoldDB" id="A0A0M8ZUF8"/>
<dbReference type="EMBL" id="KQ435840">
    <property type="protein sequence ID" value="KOX71380.1"/>
    <property type="molecule type" value="Genomic_DNA"/>
</dbReference>
<name>A0A0M8ZUF8_9HYME</name>
<dbReference type="Proteomes" id="UP000053105">
    <property type="component" value="Unassembled WGS sequence"/>
</dbReference>
<keyword evidence="3" id="KW-1185">Reference proteome</keyword>